<evidence type="ECO:0000256" key="1">
    <source>
        <dbReference type="ARBA" id="ARBA00000085"/>
    </source>
</evidence>
<sequence length="359" mass="40055">MRRIKGIASLLLSKLVAINSIVILLVIMLAGISVKDYACYLVNHEQVTGQQLVETLNSFLIKVSMIAFIAAGLLHYFSVKRIVNPVKAMSAAANQLKTGTIPSKIDVQARGELGELVTNFNAMTDALSVVQKRREEMLRDIAHELRTPLTNINGYLEALHGGVLKGDQELFGSLLEESRRITRIVDLIAELDEWSQESHFPEKQFEEMDMKQVLTEAVAAFHLKLSARFQAVNQRIDHAPVLGHKDGLKQVLSNLLQNCIDYDTGGHLAIQGQREGTDYKVTFTHEGTYIDPKNKDLIFERFYRLEESRSTKAEGAGLGLAIAKSIMNAHQGHIGLDTDGHTHSFWIKLPLQSQFLINS</sequence>
<evidence type="ECO:0000256" key="6">
    <source>
        <dbReference type="ARBA" id="ARBA00022679"/>
    </source>
</evidence>
<gene>
    <name evidence="17" type="ORF">UB32_00085</name>
</gene>
<dbReference type="InterPro" id="IPR036097">
    <property type="entry name" value="HisK_dim/P_sf"/>
</dbReference>
<evidence type="ECO:0000256" key="4">
    <source>
        <dbReference type="ARBA" id="ARBA00022475"/>
    </source>
</evidence>
<dbReference type="PROSITE" id="PS50885">
    <property type="entry name" value="HAMP"/>
    <property type="match status" value="1"/>
</dbReference>
<evidence type="ECO:0000259" key="16">
    <source>
        <dbReference type="PROSITE" id="PS50885"/>
    </source>
</evidence>
<dbReference type="InterPro" id="IPR003660">
    <property type="entry name" value="HAMP_dom"/>
</dbReference>
<feature type="domain" description="Histidine kinase" evidence="15">
    <location>
        <begin position="140"/>
        <end position="353"/>
    </location>
</feature>
<dbReference type="GO" id="GO:0000155">
    <property type="term" value="F:phosphorelay sensor kinase activity"/>
    <property type="evidence" value="ECO:0007669"/>
    <property type="project" value="InterPro"/>
</dbReference>
<dbReference type="SUPFAM" id="SSF47384">
    <property type="entry name" value="Homodimeric domain of signal transducing histidine kinase"/>
    <property type="match status" value="1"/>
</dbReference>
<feature type="transmembrane region" description="Helical" evidence="14">
    <location>
        <begin position="59"/>
        <end position="79"/>
    </location>
</feature>
<dbReference type="InterPro" id="IPR050398">
    <property type="entry name" value="HssS/ArlS-like"/>
</dbReference>
<dbReference type="PATRIC" id="fig|285983.3.peg.19"/>
<dbReference type="CDD" id="cd00082">
    <property type="entry name" value="HisKA"/>
    <property type="match status" value="1"/>
</dbReference>
<comment type="catalytic activity">
    <reaction evidence="1">
        <text>ATP + protein L-histidine = ADP + protein N-phospho-L-histidine.</text>
        <dbReference type="EC" id="2.7.13.3"/>
    </reaction>
</comment>
<dbReference type="RefSeq" id="WP_241768387.1">
    <property type="nucleotide sequence ID" value="NZ_JXIQ01000001.1"/>
</dbReference>
<organism evidence="17 18">
    <name type="scientific">Mesobacillus subterraneus</name>
    <dbReference type="NCBI Taxonomy" id="285983"/>
    <lineage>
        <taxon>Bacteria</taxon>
        <taxon>Bacillati</taxon>
        <taxon>Bacillota</taxon>
        <taxon>Bacilli</taxon>
        <taxon>Bacillales</taxon>
        <taxon>Bacillaceae</taxon>
        <taxon>Mesobacillus</taxon>
    </lineage>
</organism>
<keyword evidence="11 14" id="KW-1133">Transmembrane helix</keyword>
<evidence type="ECO:0000256" key="9">
    <source>
        <dbReference type="ARBA" id="ARBA00022777"/>
    </source>
</evidence>
<evidence type="ECO:0000256" key="12">
    <source>
        <dbReference type="ARBA" id="ARBA00023012"/>
    </source>
</evidence>
<dbReference type="SUPFAM" id="SSF158472">
    <property type="entry name" value="HAMP domain-like"/>
    <property type="match status" value="1"/>
</dbReference>
<dbReference type="GO" id="GO:0005886">
    <property type="term" value="C:plasma membrane"/>
    <property type="evidence" value="ECO:0007669"/>
    <property type="project" value="UniProtKB-SubCell"/>
</dbReference>
<keyword evidence="13 14" id="KW-0472">Membrane</keyword>
<evidence type="ECO:0000256" key="11">
    <source>
        <dbReference type="ARBA" id="ARBA00022989"/>
    </source>
</evidence>
<reference evidence="17 18" key="1">
    <citation type="submission" date="2015-01" db="EMBL/GenBank/DDBJ databases">
        <title>Draft genome sequences of the supercritical CO2 tolerant bacteria Bacillus subterraneus MITOT1 and Bacillus cereus MIT0214.</title>
        <authorList>
            <person name="Peet K.C."/>
            <person name="Thompson J.R."/>
        </authorList>
    </citation>
    <scope>NUCLEOTIDE SEQUENCE [LARGE SCALE GENOMIC DNA]</scope>
    <source>
        <strain evidence="17 18">MITOT1</strain>
    </source>
</reference>
<keyword evidence="6" id="KW-0808">Transferase</keyword>
<dbReference type="InterPro" id="IPR036890">
    <property type="entry name" value="HATPase_C_sf"/>
</dbReference>
<dbReference type="Proteomes" id="UP000032512">
    <property type="component" value="Unassembled WGS sequence"/>
</dbReference>
<proteinExistence type="predicted"/>
<dbReference type="Gene3D" id="1.10.287.130">
    <property type="match status" value="1"/>
</dbReference>
<dbReference type="Pfam" id="PF00512">
    <property type="entry name" value="HisKA"/>
    <property type="match status" value="1"/>
</dbReference>
<evidence type="ECO:0000256" key="13">
    <source>
        <dbReference type="ARBA" id="ARBA00023136"/>
    </source>
</evidence>
<feature type="domain" description="HAMP" evidence="16">
    <location>
        <begin position="80"/>
        <end position="132"/>
    </location>
</feature>
<dbReference type="EMBL" id="JXIQ01000001">
    <property type="protein sequence ID" value="KIY23923.1"/>
    <property type="molecule type" value="Genomic_DNA"/>
</dbReference>
<accession>A0A0D6ZGZ7</accession>
<evidence type="ECO:0000256" key="5">
    <source>
        <dbReference type="ARBA" id="ARBA00022553"/>
    </source>
</evidence>
<dbReference type="AlphaFoldDB" id="A0A0D6ZGZ7"/>
<dbReference type="InterPro" id="IPR003661">
    <property type="entry name" value="HisK_dim/P_dom"/>
</dbReference>
<name>A0A0D6ZGZ7_9BACI</name>
<keyword evidence="18" id="KW-1185">Reference proteome</keyword>
<keyword evidence="5" id="KW-0597">Phosphoprotein</keyword>
<evidence type="ECO:0000259" key="15">
    <source>
        <dbReference type="PROSITE" id="PS50109"/>
    </source>
</evidence>
<evidence type="ECO:0000313" key="17">
    <source>
        <dbReference type="EMBL" id="KIY23923.1"/>
    </source>
</evidence>
<evidence type="ECO:0000256" key="3">
    <source>
        <dbReference type="ARBA" id="ARBA00012438"/>
    </source>
</evidence>
<dbReference type="InterPro" id="IPR005467">
    <property type="entry name" value="His_kinase_dom"/>
</dbReference>
<evidence type="ECO:0000313" key="18">
    <source>
        <dbReference type="Proteomes" id="UP000032512"/>
    </source>
</evidence>
<keyword evidence="4" id="KW-1003">Cell membrane</keyword>
<evidence type="ECO:0000256" key="14">
    <source>
        <dbReference type="SAM" id="Phobius"/>
    </source>
</evidence>
<dbReference type="EC" id="2.7.13.3" evidence="3"/>
<keyword evidence="10" id="KW-0067">ATP-binding</keyword>
<keyword evidence="7 14" id="KW-0812">Transmembrane</keyword>
<dbReference type="PROSITE" id="PS50109">
    <property type="entry name" value="HIS_KIN"/>
    <property type="match status" value="1"/>
</dbReference>
<evidence type="ECO:0000256" key="2">
    <source>
        <dbReference type="ARBA" id="ARBA00004651"/>
    </source>
</evidence>
<dbReference type="PANTHER" id="PTHR45528:SF1">
    <property type="entry name" value="SENSOR HISTIDINE KINASE CPXA"/>
    <property type="match status" value="1"/>
</dbReference>
<comment type="caution">
    <text evidence="17">The sequence shown here is derived from an EMBL/GenBank/DDBJ whole genome shotgun (WGS) entry which is preliminary data.</text>
</comment>
<dbReference type="PANTHER" id="PTHR45528">
    <property type="entry name" value="SENSOR HISTIDINE KINASE CPXA"/>
    <property type="match status" value="1"/>
</dbReference>
<dbReference type="SMART" id="SM00304">
    <property type="entry name" value="HAMP"/>
    <property type="match status" value="1"/>
</dbReference>
<dbReference type="CDD" id="cd06225">
    <property type="entry name" value="HAMP"/>
    <property type="match status" value="1"/>
</dbReference>
<evidence type="ECO:0000256" key="7">
    <source>
        <dbReference type="ARBA" id="ARBA00022692"/>
    </source>
</evidence>
<dbReference type="Pfam" id="PF02518">
    <property type="entry name" value="HATPase_c"/>
    <property type="match status" value="1"/>
</dbReference>
<dbReference type="InterPro" id="IPR003594">
    <property type="entry name" value="HATPase_dom"/>
</dbReference>
<keyword evidence="9" id="KW-0418">Kinase</keyword>
<feature type="transmembrane region" description="Helical" evidence="14">
    <location>
        <begin position="12"/>
        <end position="34"/>
    </location>
</feature>
<comment type="subcellular location">
    <subcellularLocation>
        <location evidence="2">Cell membrane</location>
        <topology evidence="2">Multi-pass membrane protein</topology>
    </subcellularLocation>
</comment>
<protein>
    <recommendedName>
        <fullName evidence="3">histidine kinase</fullName>
        <ecNumber evidence="3">2.7.13.3</ecNumber>
    </recommendedName>
</protein>
<keyword evidence="12" id="KW-0902">Two-component regulatory system</keyword>
<dbReference type="InterPro" id="IPR004358">
    <property type="entry name" value="Sig_transdc_His_kin-like_C"/>
</dbReference>
<dbReference type="Pfam" id="PF00672">
    <property type="entry name" value="HAMP"/>
    <property type="match status" value="1"/>
</dbReference>
<dbReference type="SUPFAM" id="SSF55874">
    <property type="entry name" value="ATPase domain of HSP90 chaperone/DNA topoisomerase II/histidine kinase"/>
    <property type="match status" value="1"/>
</dbReference>
<dbReference type="GO" id="GO:0005524">
    <property type="term" value="F:ATP binding"/>
    <property type="evidence" value="ECO:0007669"/>
    <property type="project" value="UniProtKB-KW"/>
</dbReference>
<dbReference type="PRINTS" id="PR00344">
    <property type="entry name" value="BCTRLSENSOR"/>
</dbReference>
<evidence type="ECO:0000256" key="10">
    <source>
        <dbReference type="ARBA" id="ARBA00022840"/>
    </source>
</evidence>
<evidence type="ECO:0000256" key="8">
    <source>
        <dbReference type="ARBA" id="ARBA00022741"/>
    </source>
</evidence>
<dbReference type="SMART" id="SM00387">
    <property type="entry name" value="HATPase_c"/>
    <property type="match status" value="1"/>
</dbReference>
<dbReference type="SMART" id="SM00388">
    <property type="entry name" value="HisKA"/>
    <property type="match status" value="1"/>
</dbReference>
<dbReference type="Gene3D" id="6.10.340.10">
    <property type="match status" value="1"/>
</dbReference>
<dbReference type="CDD" id="cd00075">
    <property type="entry name" value="HATPase"/>
    <property type="match status" value="1"/>
</dbReference>
<keyword evidence="8" id="KW-0547">Nucleotide-binding</keyword>
<dbReference type="Gene3D" id="3.30.565.10">
    <property type="entry name" value="Histidine kinase-like ATPase, C-terminal domain"/>
    <property type="match status" value="1"/>
</dbReference>